<dbReference type="Pfam" id="PF24626">
    <property type="entry name" value="SH3_Tf2-1"/>
    <property type="match status" value="1"/>
</dbReference>
<evidence type="ECO:0000256" key="1">
    <source>
        <dbReference type="SAM" id="Coils"/>
    </source>
</evidence>
<accession>A0A6L2MUG1</accession>
<dbReference type="PANTHER" id="PTHR46148">
    <property type="entry name" value="CHROMO DOMAIN-CONTAINING PROTEIN"/>
    <property type="match status" value="1"/>
</dbReference>
<evidence type="ECO:0000259" key="2">
    <source>
        <dbReference type="Pfam" id="PF24626"/>
    </source>
</evidence>
<proteinExistence type="predicted"/>
<reference evidence="3" key="1">
    <citation type="journal article" date="2019" name="Sci. Rep.">
        <title>Draft genome of Tanacetum cinerariifolium, the natural source of mosquito coil.</title>
        <authorList>
            <person name="Yamashiro T."/>
            <person name="Shiraishi A."/>
            <person name="Satake H."/>
            <person name="Nakayama K."/>
        </authorList>
    </citation>
    <scope>NUCLEOTIDE SEQUENCE</scope>
</reference>
<gene>
    <name evidence="3" type="ORF">Tci_047993</name>
</gene>
<organism evidence="3">
    <name type="scientific">Tanacetum cinerariifolium</name>
    <name type="common">Dalmatian daisy</name>
    <name type="synonym">Chrysanthemum cinerariifolium</name>
    <dbReference type="NCBI Taxonomy" id="118510"/>
    <lineage>
        <taxon>Eukaryota</taxon>
        <taxon>Viridiplantae</taxon>
        <taxon>Streptophyta</taxon>
        <taxon>Embryophyta</taxon>
        <taxon>Tracheophyta</taxon>
        <taxon>Spermatophyta</taxon>
        <taxon>Magnoliopsida</taxon>
        <taxon>eudicotyledons</taxon>
        <taxon>Gunneridae</taxon>
        <taxon>Pentapetalae</taxon>
        <taxon>asterids</taxon>
        <taxon>campanulids</taxon>
        <taxon>Asterales</taxon>
        <taxon>Asteraceae</taxon>
        <taxon>Asteroideae</taxon>
        <taxon>Anthemideae</taxon>
        <taxon>Anthemidinae</taxon>
        <taxon>Tanacetum</taxon>
    </lineage>
</organism>
<dbReference type="InterPro" id="IPR056924">
    <property type="entry name" value="SH3_Tf2-1"/>
</dbReference>
<keyword evidence="1" id="KW-0175">Coiled coil</keyword>
<protein>
    <submittedName>
        <fullName evidence="3">Putative nucleotidyltransferase, ribonuclease H</fullName>
    </submittedName>
</protein>
<dbReference type="EMBL" id="BKCJ010007194">
    <property type="protein sequence ID" value="GEU76015.1"/>
    <property type="molecule type" value="Genomic_DNA"/>
</dbReference>
<keyword evidence="3" id="KW-0808">Transferase</keyword>
<sequence length="193" mass="22216">MRDREAAVKLLKQSLQKAQNRMKQQADKHRTDKEFEAGSWVYLKLQPYMQNTLRVHKHSKLTPKYFGPFLVVERVGKVAYRLDLPDETQIHPVFHVSLLKLAGGPPDKVIPISTNARFFCHQRGKLKGDMYKKSELSTGFQSFCSFFMCVFMCAGAEKDIKEQLRELRCNAKKGPLVAFSHELLELISQVLES</sequence>
<feature type="coiled-coil region" evidence="1">
    <location>
        <begin position="1"/>
        <end position="32"/>
    </location>
</feature>
<comment type="caution">
    <text evidence="3">The sequence shown here is derived from an EMBL/GenBank/DDBJ whole genome shotgun (WGS) entry which is preliminary data.</text>
</comment>
<dbReference type="PANTHER" id="PTHR46148:SF57">
    <property type="entry name" value="OS12G0499874 PROTEIN"/>
    <property type="match status" value="1"/>
</dbReference>
<name>A0A6L2MUG1_TANCI</name>
<evidence type="ECO:0000313" key="3">
    <source>
        <dbReference type="EMBL" id="GEU76015.1"/>
    </source>
</evidence>
<dbReference type="AlphaFoldDB" id="A0A6L2MUG1"/>
<dbReference type="GO" id="GO:0016740">
    <property type="term" value="F:transferase activity"/>
    <property type="evidence" value="ECO:0007669"/>
    <property type="project" value="UniProtKB-KW"/>
</dbReference>
<feature type="domain" description="Tf2-1-like SH3-like" evidence="2">
    <location>
        <begin position="38"/>
        <end position="100"/>
    </location>
</feature>